<dbReference type="Pfam" id="PF05712">
    <property type="entry name" value="MRG"/>
    <property type="match status" value="1"/>
</dbReference>
<sequence>MSAPFVKDERVLCFHHEMLYEAKILDVKRTDDNLSWQYKIHYKGWKKTDRVRKFTEANKELAAQLQYQVKASKSGQQKTSASKSGKRVTGGRGAVPSSGLSSTRGSEERNASVPLSQSVRGPRRNRDYDVETEDDFLNRPSIKLEVPDHIKAILVDDWENVTKNQQLVPLPAAKPVSVLLQDYFEDEKMSRVPGSAEMDFLVEVIAGMKEYFDKCLGRILLYRFERNQYAEVCEGWDMSTGELAGKTPCETYGAEHLCRLLVSLPELIAQTNMDQQSVNRLRDELIKLTNWIGKHATTYFVREYEMPSQEYCEKSQSVS</sequence>
<evidence type="ECO:0000256" key="6">
    <source>
        <dbReference type="ARBA" id="ARBA00022853"/>
    </source>
</evidence>
<protein>
    <recommendedName>
        <fullName evidence="4">Chromatin modification-related protein EAF3</fullName>
    </recommendedName>
    <alternativeName>
        <fullName evidence="12">Chromatin modification-related protein eaf3</fullName>
    </alternativeName>
</protein>
<comment type="similarity">
    <text evidence="2">Belongs to the MRG family.</text>
</comment>
<dbReference type="PIRSF" id="PIRSF038133">
    <property type="entry name" value="HAT_Nua4_EAF3/MRG15"/>
    <property type="match status" value="1"/>
</dbReference>
<evidence type="ECO:0000256" key="7">
    <source>
        <dbReference type="ARBA" id="ARBA00023015"/>
    </source>
</evidence>
<dbReference type="PANTHER" id="PTHR10880:SF15">
    <property type="entry name" value="MSL COMPLEX SUBUNIT 3"/>
    <property type="match status" value="1"/>
</dbReference>
<comment type="subcellular location">
    <subcellularLocation>
        <location evidence="1">Nucleus</location>
    </subcellularLocation>
</comment>
<keyword evidence="7" id="KW-0805">Transcription regulation</keyword>
<dbReference type="Pfam" id="PF22732">
    <property type="entry name" value="MSL3_chromo-like"/>
    <property type="match status" value="1"/>
</dbReference>
<keyword evidence="10" id="KW-0539">Nucleus</keyword>
<dbReference type="InterPro" id="IPR016197">
    <property type="entry name" value="Chromo-like_dom_sf"/>
</dbReference>
<dbReference type="Gene3D" id="1.10.274.30">
    <property type="entry name" value="MRG domain"/>
    <property type="match status" value="1"/>
</dbReference>
<evidence type="ECO:0000256" key="3">
    <source>
        <dbReference type="ARBA" id="ARBA00011353"/>
    </source>
</evidence>
<name>A0A420IMW1_9PEZI</name>
<feature type="domain" description="MSL3 chromodomain-like" evidence="15">
    <location>
        <begin position="5"/>
        <end position="66"/>
    </location>
</feature>
<evidence type="ECO:0000259" key="14">
    <source>
        <dbReference type="Pfam" id="PF05712"/>
    </source>
</evidence>
<comment type="caution">
    <text evidence="16">The sequence shown here is derived from an EMBL/GenBank/DDBJ whole genome shotgun (WGS) entry which is preliminary data.</text>
</comment>
<evidence type="ECO:0000256" key="12">
    <source>
        <dbReference type="ARBA" id="ARBA00072864"/>
    </source>
</evidence>
<dbReference type="GO" id="GO:0006355">
    <property type="term" value="P:regulation of DNA-templated transcription"/>
    <property type="evidence" value="ECO:0007669"/>
    <property type="project" value="InterPro"/>
</dbReference>
<feature type="domain" description="MRG" evidence="14">
    <location>
        <begin position="124"/>
        <end position="305"/>
    </location>
</feature>
<evidence type="ECO:0000256" key="11">
    <source>
        <dbReference type="ARBA" id="ARBA00057322"/>
    </source>
</evidence>
<dbReference type="GO" id="GO:0032221">
    <property type="term" value="C:Rpd3S complex"/>
    <property type="evidence" value="ECO:0007669"/>
    <property type="project" value="TreeGrafter"/>
</dbReference>
<dbReference type="Gene3D" id="2.30.30.140">
    <property type="match status" value="1"/>
</dbReference>
<evidence type="ECO:0000313" key="17">
    <source>
        <dbReference type="Proteomes" id="UP000285326"/>
    </source>
</evidence>
<organism evidence="16 17">
    <name type="scientific">Golovinomyces cichoracearum</name>
    <dbReference type="NCBI Taxonomy" id="62708"/>
    <lineage>
        <taxon>Eukaryota</taxon>
        <taxon>Fungi</taxon>
        <taxon>Dikarya</taxon>
        <taxon>Ascomycota</taxon>
        <taxon>Pezizomycotina</taxon>
        <taxon>Leotiomycetes</taxon>
        <taxon>Erysiphales</taxon>
        <taxon>Erysiphaceae</taxon>
        <taxon>Golovinomyces</taxon>
    </lineage>
</organism>
<evidence type="ECO:0000256" key="13">
    <source>
        <dbReference type="SAM" id="MobiDB-lite"/>
    </source>
</evidence>
<dbReference type="PROSITE" id="PS51640">
    <property type="entry name" value="MRG"/>
    <property type="match status" value="1"/>
</dbReference>
<feature type="region of interest" description="Disordered" evidence="13">
    <location>
        <begin position="69"/>
        <end position="127"/>
    </location>
</feature>
<dbReference type="AlphaFoldDB" id="A0A420IMW1"/>
<accession>A0A420IMW1</accession>
<evidence type="ECO:0000313" key="16">
    <source>
        <dbReference type="EMBL" id="RKF75896.1"/>
    </source>
</evidence>
<gene>
    <name evidence="16" type="ORF">GcM1_231091</name>
</gene>
<evidence type="ECO:0000256" key="5">
    <source>
        <dbReference type="ARBA" id="ARBA00022763"/>
    </source>
</evidence>
<keyword evidence="6" id="KW-0156">Chromatin regulator</keyword>
<evidence type="ECO:0000256" key="8">
    <source>
        <dbReference type="ARBA" id="ARBA00023163"/>
    </source>
</evidence>
<reference evidence="16 17" key="1">
    <citation type="journal article" date="2018" name="BMC Genomics">
        <title>Comparative genome analyses reveal sequence features reflecting distinct modes of host-adaptation between dicot and monocot powdery mildew.</title>
        <authorList>
            <person name="Wu Y."/>
            <person name="Ma X."/>
            <person name="Pan Z."/>
            <person name="Kale S.D."/>
            <person name="Song Y."/>
            <person name="King H."/>
            <person name="Zhang Q."/>
            <person name="Presley C."/>
            <person name="Deng X."/>
            <person name="Wei C.I."/>
            <person name="Xiao S."/>
        </authorList>
    </citation>
    <scope>NUCLEOTIDE SEQUENCE [LARGE SCALE GENOMIC DNA]</scope>
    <source>
        <strain evidence="16">UMSG1</strain>
    </source>
</reference>
<dbReference type="GO" id="GO:0035267">
    <property type="term" value="C:NuA4 histone acetyltransferase complex"/>
    <property type="evidence" value="ECO:0007669"/>
    <property type="project" value="TreeGrafter"/>
</dbReference>
<dbReference type="EMBL" id="MCBS01023110">
    <property type="protein sequence ID" value="RKF75896.1"/>
    <property type="molecule type" value="Genomic_DNA"/>
</dbReference>
<dbReference type="FunFam" id="1.10.274.30:FF:000004">
    <property type="entry name" value="Putative Chromatin modification-related protein eaf3"/>
    <property type="match status" value="1"/>
</dbReference>
<evidence type="ECO:0000256" key="4">
    <source>
        <dbReference type="ARBA" id="ARBA00018505"/>
    </source>
</evidence>
<evidence type="ECO:0000256" key="9">
    <source>
        <dbReference type="ARBA" id="ARBA00023204"/>
    </source>
</evidence>
<comment type="function">
    <text evidence="11">Involved in deacetylation of histones, chromatin assembly and chromosome segregation. May act as a transcriptional oscillator, directing histone deacetylases to specific chromosomal domains. Component of the NuA4 histone acetyltransferase complex which is involved in transcriptional activation of selected genes principally by acetylation of nucleosomal histone H4 and H2A. The NuA4 complex is also involved in DNA repair.</text>
</comment>
<feature type="compositionally biased region" description="Polar residues" evidence="13">
    <location>
        <begin position="69"/>
        <end position="83"/>
    </location>
</feature>
<dbReference type="InterPro" id="IPR008676">
    <property type="entry name" value="MRG"/>
</dbReference>
<evidence type="ECO:0000256" key="10">
    <source>
        <dbReference type="ARBA" id="ARBA00023242"/>
    </source>
</evidence>
<evidence type="ECO:0000256" key="2">
    <source>
        <dbReference type="ARBA" id="ARBA00009093"/>
    </source>
</evidence>
<dbReference type="InterPro" id="IPR026541">
    <property type="entry name" value="MRG_dom"/>
</dbReference>
<keyword evidence="5" id="KW-0227">DNA damage</keyword>
<dbReference type="Proteomes" id="UP000285326">
    <property type="component" value="Unassembled WGS sequence"/>
</dbReference>
<keyword evidence="9" id="KW-0234">DNA repair</keyword>
<dbReference type="InterPro" id="IPR053820">
    <property type="entry name" value="MSL3_chromo-like"/>
</dbReference>
<dbReference type="SUPFAM" id="SSF54160">
    <property type="entry name" value="Chromo domain-like"/>
    <property type="match status" value="1"/>
</dbReference>
<comment type="subunit">
    <text evidence="3">Component of the NuA4 histone acetyltransferase complex.</text>
</comment>
<proteinExistence type="inferred from homology"/>
<dbReference type="InterPro" id="IPR038217">
    <property type="entry name" value="MRG_C_sf"/>
</dbReference>
<dbReference type="GO" id="GO:0006325">
    <property type="term" value="P:chromatin organization"/>
    <property type="evidence" value="ECO:0007669"/>
    <property type="project" value="UniProtKB-KW"/>
</dbReference>
<evidence type="ECO:0000259" key="15">
    <source>
        <dbReference type="Pfam" id="PF22732"/>
    </source>
</evidence>
<evidence type="ECO:0000256" key="1">
    <source>
        <dbReference type="ARBA" id="ARBA00004123"/>
    </source>
</evidence>
<dbReference type="PANTHER" id="PTHR10880">
    <property type="entry name" value="MORTALITY FACTOR 4-LIKE PROTEIN"/>
    <property type="match status" value="1"/>
</dbReference>
<keyword evidence="8" id="KW-0804">Transcription</keyword>
<dbReference type="GO" id="GO:0006281">
    <property type="term" value="P:DNA repair"/>
    <property type="evidence" value="ECO:0007669"/>
    <property type="project" value="UniProtKB-KW"/>
</dbReference>